<dbReference type="InterPro" id="IPR002347">
    <property type="entry name" value="SDR_fam"/>
</dbReference>
<dbReference type="Proteomes" id="UP001519290">
    <property type="component" value="Unassembled WGS sequence"/>
</dbReference>
<dbReference type="PANTHER" id="PTHR48107">
    <property type="entry name" value="NADPH-DEPENDENT ALDEHYDE REDUCTASE-LIKE PROTEIN, CHLOROPLASTIC-RELATED"/>
    <property type="match status" value="1"/>
</dbReference>
<keyword evidence="2" id="KW-0560">Oxidoreductase</keyword>
<gene>
    <name evidence="3" type="ORF">JOF43_002829</name>
</gene>
<dbReference type="RefSeq" id="WP_209903343.1">
    <property type="nucleotide sequence ID" value="NZ_JAGIOD010000001.1"/>
</dbReference>
<reference evidence="3 4" key="1">
    <citation type="submission" date="2021-03" db="EMBL/GenBank/DDBJ databases">
        <title>Sequencing the genomes of 1000 actinobacteria strains.</title>
        <authorList>
            <person name="Klenk H.-P."/>
        </authorList>
    </citation>
    <scope>NUCLEOTIDE SEQUENCE [LARGE SCALE GENOMIC DNA]</scope>
    <source>
        <strain evidence="3 4">DSM 14566</strain>
    </source>
</reference>
<keyword evidence="4" id="KW-1185">Reference proteome</keyword>
<evidence type="ECO:0000256" key="1">
    <source>
        <dbReference type="ARBA" id="ARBA00006484"/>
    </source>
</evidence>
<dbReference type="InterPro" id="IPR036291">
    <property type="entry name" value="NAD(P)-bd_dom_sf"/>
</dbReference>
<name>A0ABS4X331_9MICO</name>
<evidence type="ECO:0000313" key="4">
    <source>
        <dbReference type="Proteomes" id="UP001519290"/>
    </source>
</evidence>
<accession>A0ABS4X331</accession>
<dbReference type="Pfam" id="PF00106">
    <property type="entry name" value="adh_short"/>
    <property type="match status" value="1"/>
</dbReference>
<proteinExistence type="inferred from homology"/>
<comment type="similarity">
    <text evidence="1">Belongs to the short-chain dehydrogenases/reductases (SDR) family.</text>
</comment>
<dbReference type="PANTHER" id="PTHR48107:SF7">
    <property type="entry name" value="RE15974P"/>
    <property type="match status" value="1"/>
</dbReference>
<comment type="caution">
    <text evidence="3">The sequence shown here is derived from an EMBL/GenBank/DDBJ whole genome shotgun (WGS) entry which is preliminary data.</text>
</comment>
<sequence length="98" mass="10666">MSDLAGKVAVVTGSARGVGKAIAQRYARLGASVVVNYSSDEQNARRTVEEIEAAGGDAIAVQADIATPAEIDRLFANRGRDVWKPRHRRGQCRCRDRR</sequence>
<protein>
    <submittedName>
        <fullName evidence="3">NAD(P)-dependent dehydrogenase (Short-subunit alcohol dehydrogenase family)</fullName>
    </submittedName>
</protein>
<dbReference type="Gene3D" id="3.40.50.720">
    <property type="entry name" value="NAD(P)-binding Rossmann-like Domain"/>
    <property type="match status" value="1"/>
</dbReference>
<evidence type="ECO:0000313" key="3">
    <source>
        <dbReference type="EMBL" id="MBP2382872.1"/>
    </source>
</evidence>
<evidence type="ECO:0000256" key="2">
    <source>
        <dbReference type="ARBA" id="ARBA00023002"/>
    </source>
</evidence>
<dbReference type="EMBL" id="JAGIOD010000001">
    <property type="protein sequence ID" value="MBP2382872.1"/>
    <property type="molecule type" value="Genomic_DNA"/>
</dbReference>
<dbReference type="PRINTS" id="PR00081">
    <property type="entry name" value="GDHRDH"/>
</dbReference>
<organism evidence="3 4">
    <name type="scientific">Brachybacterium sacelli</name>
    <dbReference type="NCBI Taxonomy" id="173364"/>
    <lineage>
        <taxon>Bacteria</taxon>
        <taxon>Bacillati</taxon>
        <taxon>Actinomycetota</taxon>
        <taxon>Actinomycetes</taxon>
        <taxon>Micrococcales</taxon>
        <taxon>Dermabacteraceae</taxon>
        <taxon>Brachybacterium</taxon>
    </lineage>
</organism>
<dbReference type="SUPFAM" id="SSF51735">
    <property type="entry name" value="NAD(P)-binding Rossmann-fold domains"/>
    <property type="match status" value="1"/>
</dbReference>